<dbReference type="InterPro" id="IPR018060">
    <property type="entry name" value="HTH_AraC"/>
</dbReference>
<dbReference type="RefSeq" id="WP_154496165.1">
    <property type="nucleotide sequence ID" value="NZ_VUMU01000007.1"/>
</dbReference>
<evidence type="ECO:0000256" key="3">
    <source>
        <dbReference type="ARBA" id="ARBA00023163"/>
    </source>
</evidence>
<evidence type="ECO:0000256" key="2">
    <source>
        <dbReference type="ARBA" id="ARBA00023125"/>
    </source>
</evidence>
<gene>
    <name evidence="5" type="ORF">FYJ59_07340</name>
</gene>
<dbReference type="SUPFAM" id="SSF46689">
    <property type="entry name" value="Homeodomain-like"/>
    <property type="match status" value="2"/>
</dbReference>
<dbReference type="AlphaFoldDB" id="A0A6L5YIG5"/>
<name>A0A6L5YIG5_9FIRM</name>
<feature type="domain" description="HTH araC/xylS-type" evidence="4">
    <location>
        <begin position="141"/>
        <end position="239"/>
    </location>
</feature>
<organism evidence="5 6">
    <name type="scientific">Waltera intestinalis</name>
    <dbReference type="NCBI Taxonomy" id="2606635"/>
    <lineage>
        <taxon>Bacteria</taxon>
        <taxon>Bacillati</taxon>
        <taxon>Bacillota</taxon>
        <taxon>Clostridia</taxon>
        <taxon>Lachnospirales</taxon>
        <taxon>Lachnospiraceae</taxon>
        <taxon>Waltera</taxon>
    </lineage>
</organism>
<dbReference type="GO" id="GO:0003700">
    <property type="term" value="F:DNA-binding transcription factor activity"/>
    <property type="evidence" value="ECO:0007669"/>
    <property type="project" value="InterPro"/>
</dbReference>
<keyword evidence="1" id="KW-0805">Transcription regulation</keyword>
<dbReference type="Pfam" id="PF12833">
    <property type="entry name" value="HTH_18"/>
    <property type="match status" value="1"/>
</dbReference>
<proteinExistence type="predicted"/>
<evidence type="ECO:0000313" key="6">
    <source>
        <dbReference type="Proteomes" id="UP000476055"/>
    </source>
</evidence>
<keyword evidence="2" id="KW-0238">DNA-binding</keyword>
<dbReference type="EMBL" id="VUMU01000007">
    <property type="protein sequence ID" value="MST58055.1"/>
    <property type="molecule type" value="Genomic_DNA"/>
</dbReference>
<dbReference type="SMART" id="SM00342">
    <property type="entry name" value="HTH_ARAC"/>
    <property type="match status" value="1"/>
</dbReference>
<evidence type="ECO:0000256" key="1">
    <source>
        <dbReference type="ARBA" id="ARBA00023015"/>
    </source>
</evidence>
<dbReference type="InterPro" id="IPR009057">
    <property type="entry name" value="Homeodomain-like_sf"/>
</dbReference>
<accession>A0A6L5YIG5</accession>
<evidence type="ECO:0000313" key="5">
    <source>
        <dbReference type="EMBL" id="MST58055.1"/>
    </source>
</evidence>
<sequence>MNIPQELLYQQYVRRELETYRAPYDPEAEFYSYVRQGNTEKIKELCHESFQEKKGLGVLSDSPLQNLKYHFTITAAMLARYCIEGGMEVTEAYDLSDYYIHKADLMKSKKEISALHPQMCLDYTTRMEKLHRNHACSRPVAQCLEYIYDHLHNRITVPTLAAHAGISPGYLSHLFAKEMGISVSSYIQNKKIETAQNMLCHSDYAISVISTTLAFPSQSYFTSVFREKTGKTPMQYRAEHFRTSGIQ</sequence>
<dbReference type="PANTHER" id="PTHR43280:SF34">
    <property type="entry name" value="ARAC-FAMILY TRANSCRIPTIONAL REGULATOR"/>
    <property type="match status" value="1"/>
</dbReference>
<keyword evidence="6" id="KW-1185">Reference proteome</keyword>
<dbReference type="GO" id="GO:0043565">
    <property type="term" value="F:sequence-specific DNA binding"/>
    <property type="evidence" value="ECO:0007669"/>
    <property type="project" value="InterPro"/>
</dbReference>
<reference evidence="5 6" key="1">
    <citation type="submission" date="2019-08" db="EMBL/GenBank/DDBJ databases">
        <title>In-depth cultivation of the pig gut microbiome towards novel bacterial diversity and tailored functional studies.</title>
        <authorList>
            <person name="Wylensek D."/>
            <person name="Hitch T.C.A."/>
            <person name="Clavel T."/>
        </authorList>
    </citation>
    <scope>NUCLEOTIDE SEQUENCE [LARGE SCALE GENOMIC DNA]</scope>
    <source>
        <strain evidence="5 6">WCA3-601-WT-6H</strain>
    </source>
</reference>
<dbReference type="Gene3D" id="1.10.10.60">
    <property type="entry name" value="Homeodomain-like"/>
    <property type="match status" value="2"/>
</dbReference>
<dbReference type="Proteomes" id="UP000476055">
    <property type="component" value="Unassembled WGS sequence"/>
</dbReference>
<evidence type="ECO:0000259" key="4">
    <source>
        <dbReference type="PROSITE" id="PS01124"/>
    </source>
</evidence>
<dbReference type="PANTHER" id="PTHR43280">
    <property type="entry name" value="ARAC-FAMILY TRANSCRIPTIONAL REGULATOR"/>
    <property type="match status" value="1"/>
</dbReference>
<keyword evidence="3" id="KW-0804">Transcription</keyword>
<dbReference type="InterPro" id="IPR018062">
    <property type="entry name" value="HTH_AraC-typ_CS"/>
</dbReference>
<protein>
    <submittedName>
        <fullName evidence="5">AraC family transcriptional regulator</fullName>
    </submittedName>
</protein>
<dbReference type="PROSITE" id="PS00041">
    <property type="entry name" value="HTH_ARAC_FAMILY_1"/>
    <property type="match status" value="1"/>
</dbReference>
<comment type="caution">
    <text evidence="5">The sequence shown here is derived from an EMBL/GenBank/DDBJ whole genome shotgun (WGS) entry which is preliminary data.</text>
</comment>
<dbReference type="PROSITE" id="PS01124">
    <property type="entry name" value="HTH_ARAC_FAMILY_2"/>
    <property type="match status" value="1"/>
</dbReference>